<dbReference type="InterPro" id="IPR038186">
    <property type="entry name" value="CHAD_dom_sf"/>
</dbReference>
<dbReference type="EMBL" id="CP036349">
    <property type="protein sequence ID" value="QDV74156.1"/>
    <property type="molecule type" value="Genomic_DNA"/>
</dbReference>
<dbReference type="PANTHER" id="PTHR39339:SF1">
    <property type="entry name" value="CHAD DOMAIN-CONTAINING PROTEIN"/>
    <property type="match status" value="1"/>
</dbReference>
<dbReference type="Gene3D" id="1.40.20.10">
    <property type="entry name" value="CHAD domain"/>
    <property type="match status" value="1"/>
</dbReference>
<dbReference type="PANTHER" id="PTHR39339">
    <property type="entry name" value="SLR1444 PROTEIN"/>
    <property type="match status" value="1"/>
</dbReference>
<proteinExistence type="predicted"/>
<dbReference type="RefSeq" id="WP_231933263.1">
    <property type="nucleotide sequence ID" value="NZ_CP036349.1"/>
</dbReference>
<organism evidence="2 3">
    <name type="scientific">Botrimarina mediterranea</name>
    <dbReference type="NCBI Taxonomy" id="2528022"/>
    <lineage>
        <taxon>Bacteria</taxon>
        <taxon>Pseudomonadati</taxon>
        <taxon>Planctomycetota</taxon>
        <taxon>Planctomycetia</taxon>
        <taxon>Pirellulales</taxon>
        <taxon>Lacipirellulaceae</taxon>
        <taxon>Botrimarina</taxon>
    </lineage>
</organism>
<dbReference type="SMART" id="SM00880">
    <property type="entry name" value="CHAD"/>
    <property type="match status" value="1"/>
</dbReference>
<feature type="domain" description="CHAD" evidence="1">
    <location>
        <begin position="8"/>
        <end position="272"/>
    </location>
</feature>
<dbReference type="Pfam" id="PF05235">
    <property type="entry name" value="CHAD"/>
    <property type="match status" value="1"/>
</dbReference>
<name>A0A518K8N7_9BACT</name>
<sequence>MPYALLIDEPVGEALPRLARDQLDEAVTALSTLDRKTAVHEARKSCKRVRSLLRMYRPGLGSLYKAADREVRDIARLLSGTRDQDVLPATCEGLLNETMKEETRGAVESTRDLLLSTTNNQDSASFDGVIARLEAIRVASQDWRAKRPRRSAADGVKRVYRDGRRIRQKCDLDGPATPWHELRKSVKHHAYHAKLMKKLHPAGRAYAKPWGRLGELLGREHDLSVLMVRLAEITHPEGRSLELVLLATGEKRARLRLKAIKLATRLYDPSPRLVRKVVRELLPK</sequence>
<protein>
    <submittedName>
        <fullName evidence="2">CHAD domain protein</fullName>
    </submittedName>
</protein>
<evidence type="ECO:0000313" key="3">
    <source>
        <dbReference type="Proteomes" id="UP000316426"/>
    </source>
</evidence>
<gene>
    <name evidence="2" type="ORF">Spa11_23560</name>
</gene>
<dbReference type="AlphaFoldDB" id="A0A518K8N7"/>
<evidence type="ECO:0000313" key="2">
    <source>
        <dbReference type="EMBL" id="QDV74156.1"/>
    </source>
</evidence>
<accession>A0A518K8N7</accession>
<dbReference type="InterPro" id="IPR007899">
    <property type="entry name" value="CHAD_dom"/>
</dbReference>
<keyword evidence="3" id="KW-1185">Reference proteome</keyword>
<dbReference type="Proteomes" id="UP000316426">
    <property type="component" value="Chromosome"/>
</dbReference>
<reference evidence="2 3" key="1">
    <citation type="submission" date="2019-02" db="EMBL/GenBank/DDBJ databases">
        <title>Deep-cultivation of Planctomycetes and their phenomic and genomic characterization uncovers novel biology.</title>
        <authorList>
            <person name="Wiegand S."/>
            <person name="Jogler M."/>
            <person name="Boedeker C."/>
            <person name="Pinto D."/>
            <person name="Vollmers J."/>
            <person name="Rivas-Marin E."/>
            <person name="Kohn T."/>
            <person name="Peeters S.H."/>
            <person name="Heuer A."/>
            <person name="Rast P."/>
            <person name="Oberbeckmann S."/>
            <person name="Bunk B."/>
            <person name="Jeske O."/>
            <person name="Meyerdierks A."/>
            <person name="Storesund J.E."/>
            <person name="Kallscheuer N."/>
            <person name="Luecker S."/>
            <person name="Lage O.M."/>
            <person name="Pohl T."/>
            <person name="Merkel B.J."/>
            <person name="Hornburger P."/>
            <person name="Mueller R.-W."/>
            <person name="Bruemmer F."/>
            <person name="Labrenz M."/>
            <person name="Spormann A.M."/>
            <person name="Op den Camp H."/>
            <person name="Overmann J."/>
            <person name="Amann R."/>
            <person name="Jetten M.S.M."/>
            <person name="Mascher T."/>
            <person name="Medema M.H."/>
            <person name="Devos D.P."/>
            <person name="Kaster A.-K."/>
            <person name="Ovreas L."/>
            <person name="Rohde M."/>
            <person name="Galperin M.Y."/>
            <person name="Jogler C."/>
        </authorList>
    </citation>
    <scope>NUCLEOTIDE SEQUENCE [LARGE SCALE GENOMIC DNA]</scope>
    <source>
        <strain evidence="2 3">Spa11</strain>
    </source>
</reference>
<dbReference type="PROSITE" id="PS51708">
    <property type="entry name" value="CHAD"/>
    <property type="match status" value="1"/>
</dbReference>
<dbReference type="KEGG" id="bmei:Spa11_23560"/>
<evidence type="ECO:0000259" key="1">
    <source>
        <dbReference type="PROSITE" id="PS51708"/>
    </source>
</evidence>